<reference evidence="2 3" key="1">
    <citation type="submission" date="2019-03" db="EMBL/GenBank/DDBJ databases">
        <title>Genomic Encyclopedia of Type Strains, Phase IV (KMG-IV): sequencing the most valuable type-strain genomes for metagenomic binning, comparative biology and taxonomic classification.</title>
        <authorList>
            <person name="Goeker M."/>
        </authorList>
    </citation>
    <scope>NUCLEOTIDE SEQUENCE [LARGE SCALE GENOMIC DNA]</scope>
    <source>
        <strain evidence="2 3">LX-B</strain>
    </source>
</reference>
<dbReference type="GO" id="GO:0005886">
    <property type="term" value="C:plasma membrane"/>
    <property type="evidence" value="ECO:0007669"/>
    <property type="project" value="TreeGrafter"/>
</dbReference>
<dbReference type="InterPro" id="IPR003474">
    <property type="entry name" value="Glcn_transporter"/>
</dbReference>
<evidence type="ECO:0000313" key="3">
    <source>
        <dbReference type="Proteomes" id="UP000295008"/>
    </source>
</evidence>
<feature type="transmembrane region" description="Helical" evidence="1">
    <location>
        <begin position="70"/>
        <end position="92"/>
    </location>
</feature>
<feature type="transmembrane region" description="Helical" evidence="1">
    <location>
        <begin position="116"/>
        <end position="138"/>
    </location>
</feature>
<feature type="transmembrane region" description="Helical" evidence="1">
    <location>
        <begin position="12"/>
        <end position="33"/>
    </location>
</feature>
<keyword evidence="1" id="KW-0812">Transmembrane</keyword>
<evidence type="ECO:0000313" key="2">
    <source>
        <dbReference type="EMBL" id="TCL72400.1"/>
    </source>
</evidence>
<feature type="transmembrane region" description="Helical" evidence="1">
    <location>
        <begin position="372"/>
        <end position="392"/>
    </location>
</feature>
<dbReference type="PIRSF" id="PIRSF002746">
    <property type="entry name" value="Gluconate_transporter"/>
    <property type="match status" value="1"/>
</dbReference>
<dbReference type="PANTHER" id="PTHR30354">
    <property type="entry name" value="GNT FAMILY GLUCONATE TRANSPORTER"/>
    <property type="match status" value="1"/>
</dbReference>
<feature type="transmembrane region" description="Helical" evidence="1">
    <location>
        <begin position="273"/>
        <end position="295"/>
    </location>
</feature>
<dbReference type="PANTHER" id="PTHR30354:SF11">
    <property type="entry name" value="PERMEASE"/>
    <property type="match status" value="1"/>
</dbReference>
<feature type="transmembrane region" description="Helical" evidence="1">
    <location>
        <begin position="150"/>
        <end position="168"/>
    </location>
</feature>
<dbReference type="EMBL" id="SLUN01000006">
    <property type="protein sequence ID" value="TCL72400.1"/>
    <property type="molecule type" value="Genomic_DNA"/>
</dbReference>
<dbReference type="Pfam" id="PF02447">
    <property type="entry name" value="GntP_permease"/>
    <property type="match status" value="1"/>
</dbReference>
<feature type="transmembrane region" description="Helical" evidence="1">
    <location>
        <begin position="241"/>
        <end position="261"/>
    </location>
</feature>
<feature type="transmembrane region" description="Helical" evidence="1">
    <location>
        <begin position="39"/>
        <end position="58"/>
    </location>
</feature>
<evidence type="ECO:0000256" key="1">
    <source>
        <dbReference type="SAM" id="Phobius"/>
    </source>
</evidence>
<proteinExistence type="predicted"/>
<accession>A0A4R1S1G3</accession>
<feature type="transmembrane region" description="Helical" evidence="1">
    <location>
        <begin position="343"/>
        <end position="365"/>
    </location>
</feature>
<dbReference type="GO" id="GO:0015128">
    <property type="term" value="F:gluconate transmembrane transporter activity"/>
    <property type="evidence" value="ECO:0007669"/>
    <property type="project" value="InterPro"/>
</dbReference>
<feature type="transmembrane region" description="Helical" evidence="1">
    <location>
        <begin position="443"/>
        <end position="460"/>
    </location>
</feature>
<feature type="transmembrane region" description="Helical" evidence="1">
    <location>
        <begin position="188"/>
        <end position="211"/>
    </location>
</feature>
<sequence>MTPEQLIAAKAAMVQGPLLLLIVLLAIAFIVLLTARFKIHPFFALLLAAYGVAFAVRMPVPFIGGVIAQGFGNLMTSIGLVIVTGTIIGTIMERSGAALKMAEVVLGWVGIKRSPLAMSIIGYITSIPVFCDSGFVILTPLNRALARRAGIPIAVMAVALSTGLYSTHVLVPPTPGPIAAAGNVGADLGLVIIVGLMVAIPAALVGLWWAYRIGKQITSSLDDSGANYEEIKEQYRKLPSALLSFAPIVIPIFLIGLASVIKYAQYTGAGSDWFTFLGFPLNALLIGVLLSMLLLPKYDEETLMDWFGQGIKDSAIILVITGAGGAFGNVLANTPIADYIKSFAGASFFGGAFVLLLPFLIAALLKTAQGSSTVSLVTTSALLAPMLAQLGLASPMDLTLVVMAIGAGAMTVSHVNDSYFWVVSQFSGLKVTDAYKAQTAATLFQGLTIMITTMILFAIFHR</sequence>
<name>A0A4R1S1G3_HYDET</name>
<keyword evidence="3" id="KW-1185">Reference proteome</keyword>
<dbReference type="OrthoDB" id="9787129at2"/>
<feature type="transmembrane region" description="Helical" evidence="1">
    <location>
        <begin position="315"/>
        <end position="337"/>
    </location>
</feature>
<organism evidence="2 3">
    <name type="scientific">Hydrogenispora ethanolica</name>
    <dbReference type="NCBI Taxonomy" id="1082276"/>
    <lineage>
        <taxon>Bacteria</taxon>
        <taxon>Bacillati</taxon>
        <taxon>Bacillota</taxon>
        <taxon>Hydrogenispora</taxon>
    </lineage>
</organism>
<dbReference type="Proteomes" id="UP000295008">
    <property type="component" value="Unassembled WGS sequence"/>
</dbReference>
<protein>
    <submittedName>
        <fullName evidence="2">Putative D-glycerate permease</fullName>
    </submittedName>
</protein>
<keyword evidence="1" id="KW-0472">Membrane</keyword>
<dbReference type="RefSeq" id="WP_132013610.1">
    <property type="nucleotide sequence ID" value="NZ_SLUN01000006.1"/>
</dbReference>
<dbReference type="AlphaFoldDB" id="A0A4R1S1G3"/>
<comment type="caution">
    <text evidence="2">The sequence shown here is derived from an EMBL/GenBank/DDBJ whole genome shotgun (WGS) entry which is preliminary data.</text>
</comment>
<gene>
    <name evidence="2" type="ORF">EDC14_1006110</name>
</gene>
<keyword evidence="1" id="KW-1133">Transmembrane helix</keyword>